<evidence type="ECO:0000313" key="14">
    <source>
        <dbReference type="EMBL" id="QEC65238.1"/>
    </source>
</evidence>
<dbReference type="PANTHER" id="PTHR11817">
    <property type="entry name" value="PYRUVATE KINASE"/>
    <property type="match status" value="1"/>
</dbReference>
<dbReference type="EC" id="2.7.1.40" evidence="3 12"/>
<dbReference type="GO" id="GO:0004743">
    <property type="term" value="F:pyruvate kinase activity"/>
    <property type="evidence" value="ECO:0007669"/>
    <property type="project" value="UniProtKB-EC"/>
</dbReference>
<name>A0A5B8V228_9SPHI</name>
<dbReference type="KEGG" id="mgin:FRZ54_22590"/>
<accession>A0A5B8V228</accession>
<dbReference type="InterPro" id="IPR011037">
    <property type="entry name" value="Pyrv_Knase-like_insert_dom_sf"/>
</dbReference>
<reference evidence="14 15" key="1">
    <citation type="journal article" date="2017" name="Curr. Microbiol.">
        <title>Mucilaginibacter ginsenosidivorans sp. nov., Isolated from Soil of Ginseng Field.</title>
        <authorList>
            <person name="Kim M.M."/>
            <person name="Siddiqi M.Z."/>
            <person name="Im W.T."/>
        </authorList>
    </citation>
    <scope>NUCLEOTIDE SEQUENCE [LARGE SCALE GENOMIC DNA]</scope>
    <source>
        <strain evidence="14 15">Gsoil 3017</strain>
    </source>
</reference>
<evidence type="ECO:0000256" key="5">
    <source>
        <dbReference type="ARBA" id="ARBA00022723"/>
    </source>
</evidence>
<feature type="domain" description="Pyruvate kinase barrel" evidence="13">
    <location>
        <begin position="145"/>
        <end position="452"/>
    </location>
</feature>
<comment type="pathway">
    <text evidence="1 12">Carbohydrate degradation; glycolysis; pyruvate from D-glyceraldehyde 3-phosphate: step 5/5.</text>
</comment>
<dbReference type="InterPro" id="IPR015793">
    <property type="entry name" value="Pyrv_Knase_brl"/>
</dbReference>
<evidence type="ECO:0000256" key="2">
    <source>
        <dbReference type="ARBA" id="ARBA00008663"/>
    </source>
</evidence>
<organism evidence="14 15">
    <name type="scientific">Mucilaginibacter ginsenosidivorans</name>
    <dbReference type="NCBI Taxonomy" id="398053"/>
    <lineage>
        <taxon>Bacteria</taxon>
        <taxon>Pseudomonadati</taxon>
        <taxon>Bacteroidota</taxon>
        <taxon>Sphingobacteriia</taxon>
        <taxon>Sphingobacteriales</taxon>
        <taxon>Sphingobacteriaceae</taxon>
        <taxon>Mucilaginibacter</taxon>
    </lineage>
</organism>
<dbReference type="EMBL" id="CP042436">
    <property type="protein sequence ID" value="QEC65238.1"/>
    <property type="molecule type" value="Genomic_DNA"/>
</dbReference>
<evidence type="ECO:0000256" key="7">
    <source>
        <dbReference type="ARBA" id="ARBA00022777"/>
    </source>
</evidence>
<keyword evidence="9 12" id="KW-0460">Magnesium</keyword>
<evidence type="ECO:0000256" key="4">
    <source>
        <dbReference type="ARBA" id="ARBA00022679"/>
    </source>
</evidence>
<dbReference type="SUPFAM" id="SSF51621">
    <property type="entry name" value="Phosphoenolpyruvate/pyruvate domain"/>
    <property type="match status" value="1"/>
</dbReference>
<comment type="catalytic activity">
    <reaction evidence="12">
        <text>pyruvate + ATP = phosphoenolpyruvate + ADP + H(+)</text>
        <dbReference type="Rhea" id="RHEA:18157"/>
        <dbReference type="ChEBI" id="CHEBI:15361"/>
        <dbReference type="ChEBI" id="CHEBI:15378"/>
        <dbReference type="ChEBI" id="CHEBI:30616"/>
        <dbReference type="ChEBI" id="CHEBI:58702"/>
        <dbReference type="ChEBI" id="CHEBI:456216"/>
        <dbReference type="EC" id="2.7.1.40"/>
    </reaction>
</comment>
<dbReference type="Gene3D" id="2.40.33.10">
    <property type="entry name" value="PK beta-barrel domain-like"/>
    <property type="match status" value="1"/>
</dbReference>
<dbReference type="OrthoDB" id="9812123at2"/>
<dbReference type="GO" id="GO:0005524">
    <property type="term" value="F:ATP binding"/>
    <property type="evidence" value="ECO:0007669"/>
    <property type="project" value="UniProtKB-KW"/>
</dbReference>
<dbReference type="PRINTS" id="PR01050">
    <property type="entry name" value="PYRUVTKNASE"/>
</dbReference>
<keyword evidence="4 12" id="KW-0808">Transferase</keyword>
<dbReference type="Pfam" id="PF00224">
    <property type="entry name" value="PK"/>
    <property type="match status" value="1"/>
</dbReference>
<dbReference type="GO" id="GO:0016301">
    <property type="term" value="F:kinase activity"/>
    <property type="evidence" value="ECO:0007669"/>
    <property type="project" value="UniProtKB-KW"/>
</dbReference>
<keyword evidence="6" id="KW-0547">Nucleotide-binding</keyword>
<dbReference type="Gene3D" id="3.20.20.60">
    <property type="entry name" value="Phosphoenolpyruvate-binding domains"/>
    <property type="match status" value="1"/>
</dbReference>
<keyword evidence="7 12" id="KW-0418">Kinase</keyword>
<keyword evidence="8" id="KW-0067">ATP-binding</keyword>
<keyword evidence="5" id="KW-0479">Metal-binding</keyword>
<evidence type="ECO:0000256" key="10">
    <source>
        <dbReference type="ARBA" id="ARBA00023152"/>
    </source>
</evidence>
<dbReference type="AlphaFoldDB" id="A0A5B8V228"/>
<proteinExistence type="inferred from homology"/>
<evidence type="ECO:0000313" key="15">
    <source>
        <dbReference type="Proteomes" id="UP000321479"/>
    </source>
</evidence>
<sequence>MLIEQLDTAPMKHTEEVLKDLKKIYEEMLDAELKHRDTIQGVKVCYRNSAINLIDYLSLRSKNVETLQVKLHESGLSSLASSESHIKSQLMQVMERLGDKPSCGCEVDVESGIRHLQHNITGLLGGAPTDQTIPVMVTFDTNFENDFDLICSLLENGMRVARINCAHDNPETWTRMILNLEQAKKQTAQPCKLYMDLAGPKIRTHIVGRKHQRGKLKVAEGDEVILTDQENHFKKSEKVIHCTLPGIVEYLQPGHRVFFDDGLFEAVVQNAENKSAVLMITHIATKKPVIKSDKGINFPDTGFSVTPVTKYDLECLPFIVQHADMLGFSFVNSAADMKALQRELSRLNKSAFPVIAKIETKQAVDHLPEIILQGMKQGPTGVMVARGDMAIEIGFERMSEIQDEILWICEAAHTPVVWATQVLENMQKQGIATRGEITDAAHAAQADCVMINKGDYTLQVLHTLKDILKRGRKNNFKNRRLFRSLSIASHFIGDK</sequence>
<evidence type="ECO:0000256" key="6">
    <source>
        <dbReference type="ARBA" id="ARBA00022741"/>
    </source>
</evidence>
<dbReference type="SUPFAM" id="SSF50800">
    <property type="entry name" value="PK beta-barrel domain-like"/>
    <property type="match status" value="1"/>
</dbReference>
<keyword evidence="11 14" id="KW-0670">Pyruvate</keyword>
<protein>
    <recommendedName>
        <fullName evidence="3 12">Pyruvate kinase</fullName>
        <ecNumber evidence="3 12">2.7.1.40</ecNumber>
    </recommendedName>
</protein>
<evidence type="ECO:0000256" key="11">
    <source>
        <dbReference type="ARBA" id="ARBA00023317"/>
    </source>
</evidence>
<dbReference type="InterPro" id="IPR015813">
    <property type="entry name" value="Pyrv/PenolPyrv_kinase-like_dom"/>
</dbReference>
<evidence type="ECO:0000256" key="8">
    <source>
        <dbReference type="ARBA" id="ARBA00022840"/>
    </source>
</evidence>
<keyword evidence="15" id="KW-1185">Reference proteome</keyword>
<evidence type="ECO:0000256" key="3">
    <source>
        <dbReference type="ARBA" id="ARBA00012142"/>
    </source>
</evidence>
<dbReference type="GO" id="GO:0000287">
    <property type="term" value="F:magnesium ion binding"/>
    <property type="evidence" value="ECO:0007669"/>
    <property type="project" value="InterPro"/>
</dbReference>
<dbReference type="InterPro" id="IPR001697">
    <property type="entry name" value="Pyr_Knase"/>
</dbReference>
<keyword evidence="10 12" id="KW-0324">Glycolysis</keyword>
<dbReference type="GO" id="GO:0030955">
    <property type="term" value="F:potassium ion binding"/>
    <property type="evidence" value="ECO:0007669"/>
    <property type="project" value="InterPro"/>
</dbReference>
<gene>
    <name evidence="14" type="ORF">FRZ54_22590</name>
</gene>
<comment type="similarity">
    <text evidence="2 12">Belongs to the pyruvate kinase family.</text>
</comment>
<evidence type="ECO:0000259" key="13">
    <source>
        <dbReference type="Pfam" id="PF00224"/>
    </source>
</evidence>
<dbReference type="InterPro" id="IPR040442">
    <property type="entry name" value="Pyrv_kinase-like_dom_sf"/>
</dbReference>
<dbReference type="UniPathway" id="UPA00109">
    <property type="reaction ID" value="UER00188"/>
</dbReference>
<dbReference type="RefSeq" id="WP_147034069.1">
    <property type="nucleotide sequence ID" value="NZ_CP042436.1"/>
</dbReference>
<dbReference type="Proteomes" id="UP000321479">
    <property type="component" value="Chromosome"/>
</dbReference>
<evidence type="ECO:0000256" key="9">
    <source>
        <dbReference type="ARBA" id="ARBA00022842"/>
    </source>
</evidence>
<evidence type="ECO:0000256" key="1">
    <source>
        <dbReference type="ARBA" id="ARBA00004997"/>
    </source>
</evidence>
<dbReference type="InterPro" id="IPR015806">
    <property type="entry name" value="Pyrv_Knase_insert_dom_sf"/>
</dbReference>
<evidence type="ECO:0000256" key="12">
    <source>
        <dbReference type="RuleBase" id="RU000504"/>
    </source>
</evidence>